<gene>
    <name evidence="2" type="ORF">GKE73_08955</name>
</gene>
<dbReference type="Proteomes" id="UP000446658">
    <property type="component" value="Unassembled WGS sequence"/>
</dbReference>
<organism evidence="2 3">
    <name type="scientific">Paludibacterium denitrificans</name>
    <dbReference type="NCBI Taxonomy" id="2675226"/>
    <lineage>
        <taxon>Bacteria</taxon>
        <taxon>Pseudomonadati</taxon>
        <taxon>Pseudomonadota</taxon>
        <taxon>Betaproteobacteria</taxon>
        <taxon>Neisseriales</taxon>
        <taxon>Chromobacteriaceae</taxon>
        <taxon>Paludibacterium</taxon>
    </lineage>
</organism>
<protein>
    <submittedName>
        <fullName evidence="2">DUF3619 family protein</fullName>
    </submittedName>
</protein>
<dbReference type="Pfam" id="PF12279">
    <property type="entry name" value="DUF3619"/>
    <property type="match status" value="1"/>
</dbReference>
<name>A0A844GC46_9NEIS</name>
<evidence type="ECO:0000313" key="3">
    <source>
        <dbReference type="Proteomes" id="UP000446658"/>
    </source>
</evidence>
<accession>A0A844GC46</accession>
<evidence type="ECO:0000256" key="1">
    <source>
        <dbReference type="SAM" id="MobiDB-lite"/>
    </source>
</evidence>
<comment type="caution">
    <text evidence="2">The sequence shown here is derived from an EMBL/GenBank/DDBJ whole genome shotgun (WGS) entry which is preliminary data.</text>
</comment>
<proteinExistence type="predicted"/>
<reference evidence="2 3" key="1">
    <citation type="submission" date="2019-11" db="EMBL/GenBank/DDBJ databases">
        <title>Draft genome sequence of Paludibacterium sp. dN18-1.</title>
        <authorList>
            <person name="Im W.-T."/>
        </authorList>
    </citation>
    <scope>NUCLEOTIDE SEQUENCE [LARGE SCALE GENOMIC DNA]</scope>
    <source>
        <strain evidence="3">dN 18-1</strain>
    </source>
</reference>
<sequence length="141" mass="15995">MFARERENPLLSCHARFGCHVGRKGNHAMTRSMPSSQDDSLPLSQRQQDRLAAARQRAMQQFEQRHEQPAALAEKVSLWVLRHTLLVRRGTVALSLALLTGMGFWLSESLLLEESVDTRVLSQELPLDAFLDPQFSDGLRE</sequence>
<feature type="region of interest" description="Disordered" evidence="1">
    <location>
        <begin position="26"/>
        <end position="56"/>
    </location>
</feature>
<dbReference type="InterPro" id="IPR022064">
    <property type="entry name" value="DUF3619"/>
</dbReference>
<dbReference type="EMBL" id="WLYX01000001">
    <property type="protein sequence ID" value="MTD33219.1"/>
    <property type="molecule type" value="Genomic_DNA"/>
</dbReference>
<keyword evidence="3" id="KW-1185">Reference proteome</keyword>
<evidence type="ECO:0000313" key="2">
    <source>
        <dbReference type="EMBL" id="MTD33219.1"/>
    </source>
</evidence>
<dbReference type="AlphaFoldDB" id="A0A844GC46"/>
<feature type="compositionally biased region" description="Polar residues" evidence="1">
    <location>
        <begin position="32"/>
        <end position="44"/>
    </location>
</feature>